<protein>
    <recommendedName>
        <fullName evidence="6 7">Octanoyltransferase</fullName>
        <ecNumber evidence="6 7">2.3.1.181</ecNumber>
    </recommendedName>
    <alternativeName>
        <fullName evidence="6">Lipoate-protein ligase B</fullName>
    </alternativeName>
    <alternativeName>
        <fullName evidence="6">Lipoyl/octanoyl transferase</fullName>
    </alternativeName>
    <alternativeName>
        <fullName evidence="6">Octanoyl-[acyl-carrier-protein]-protein N-octanoyltransferase</fullName>
    </alternativeName>
</protein>
<dbReference type="FunFam" id="3.30.930.10:FF:000020">
    <property type="entry name" value="Octanoyltransferase"/>
    <property type="match status" value="1"/>
</dbReference>
<dbReference type="InterPro" id="IPR000544">
    <property type="entry name" value="Octanoyltransferase"/>
</dbReference>
<feature type="active site" description="Acyl-thioester intermediate" evidence="6 8">
    <location>
        <position position="168"/>
    </location>
</feature>
<dbReference type="NCBIfam" id="TIGR00214">
    <property type="entry name" value="lipB"/>
    <property type="match status" value="1"/>
</dbReference>
<keyword evidence="13" id="KW-1185">Reference proteome</keyword>
<comment type="similarity">
    <text evidence="6 7">Belongs to the LipB family.</text>
</comment>
<keyword evidence="4 6" id="KW-0012">Acyltransferase</keyword>
<dbReference type="STRING" id="377629.TERTU_0610"/>
<dbReference type="PANTHER" id="PTHR10993">
    <property type="entry name" value="OCTANOYLTRANSFERASE"/>
    <property type="match status" value="1"/>
</dbReference>
<dbReference type="PROSITE" id="PS51733">
    <property type="entry name" value="BPL_LPL_CATALYTIC"/>
    <property type="match status" value="1"/>
</dbReference>
<dbReference type="NCBIfam" id="NF010922">
    <property type="entry name" value="PRK14342.1"/>
    <property type="match status" value="1"/>
</dbReference>
<feature type="binding site" evidence="6 9">
    <location>
        <begin position="150"/>
        <end position="152"/>
    </location>
    <ligand>
        <name>substrate</name>
    </ligand>
</feature>
<dbReference type="GO" id="GO:0033819">
    <property type="term" value="F:lipoyl(octanoyl) transferase activity"/>
    <property type="evidence" value="ECO:0007669"/>
    <property type="project" value="UniProtKB-EC"/>
</dbReference>
<dbReference type="GO" id="GO:0009249">
    <property type="term" value="P:protein lipoylation"/>
    <property type="evidence" value="ECO:0007669"/>
    <property type="project" value="InterPro"/>
</dbReference>
<dbReference type="GO" id="GO:0005737">
    <property type="term" value="C:cytoplasm"/>
    <property type="evidence" value="ECO:0007669"/>
    <property type="project" value="UniProtKB-SubCell"/>
</dbReference>
<dbReference type="Gene3D" id="3.30.930.10">
    <property type="entry name" value="Bira Bifunctional Protein, Domain 2"/>
    <property type="match status" value="1"/>
</dbReference>
<dbReference type="RefSeq" id="WP_015817360.1">
    <property type="nucleotide sequence ID" value="NC_012997.1"/>
</dbReference>
<evidence type="ECO:0000256" key="6">
    <source>
        <dbReference type="HAMAP-Rule" id="MF_00013"/>
    </source>
</evidence>
<dbReference type="HAMAP" id="MF_00013">
    <property type="entry name" value="LipB"/>
    <property type="match status" value="1"/>
</dbReference>
<feature type="domain" description="BPL/LPL catalytic" evidence="11">
    <location>
        <begin position="30"/>
        <end position="204"/>
    </location>
</feature>
<evidence type="ECO:0000259" key="11">
    <source>
        <dbReference type="PROSITE" id="PS51733"/>
    </source>
</evidence>
<evidence type="ECO:0000256" key="1">
    <source>
        <dbReference type="ARBA" id="ARBA00004821"/>
    </source>
</evidence>
<dbReference type="PIRSF" id="PIRSF016262">
    <property type="entry name" value="LPLase"/>
    <property type="match status" value="1"/>
</dbReference>
<evidence type="ECO:0000313" key="12">
    <source>
        <dbReference type="EMBL" id="ACR11248.1"/>
    </source>
</evidence>
<evidence type="ECO:0000256" key="10">
    <source>
        <dbReference type="PIRSR" id="PIRSR016262-3"/>
    </source>
</evidence>
<keyword evidence="12" id="KW-0436">Ligase</keyword>
<dbReference type="NCBIfam" id="NF010925">
    <property type="entry name" value="PRK14345.1"/>
    <property type="match status" value="1"/>
</dbReference>
<evidence type="ECO:0000256" key="4">
    <source>
        <dbReference type="ARBA" id="ARBA00023315"/>
    </source>
</evidence>
<evidence type="ECO:0000256" key="7">
    <source>
        <dbReference type="PIRNR" id="PIRNR016262"/>
    </source>
</evidence>
<feature type="binding site" evidence="6 9">
    <location>
        <begin position="70"/>
        <end position="77"/>
    </location>
    <ligand>
        <name>substrate</name>
    </ligand>
</feature>
<dbReference type="OrthoDB" id="9787061at2"/>
<name>C5BNP0_TERTT</name>
<comment type="miscellaneous">
    <text evidence="6">In the reaction, the free carboxyl group of octanoic acid is attached via an amide linkage to the epsilon-amino group of a specific lysine residue of lipoyl domains of lipoate-dependent enzymes.</text>
</comment>
<feature type="site" description="Lowers pKa of active site Cys" evidence="6 10">
    <location>
        <position position="134"/>
    </location>
</feature>
<organism evidence="12 13">
    <name type="scientific">Teredinibacter turnerae (strain ATCC 39867 / T7901)</name>
    <dbReference type="NCBI Taxonomy" id="377629"/>
    <lineage>
        <taxon>Bacteria</taxon>
        <taxon>Pseudomonadati</taxon>
        <taxon>Pseudomonadota</taxon>
        <taxon>Gammaproteobacteria</taxon>
        <taxon>Cellvibrionales</taxon>
        <taxon>Cellvibrionaceae</taxon>
        <taxon>Teredinibacter</taxon>
    </lineage>
</organism>
<dbReference type="KEGG" id="ttu:TERTU_0610"/>
<dbReference type="HOGENOM" id="CLU_035168_3_1_6"/>
<sequence length="204" mass="22402">MSAVVVKNLGQLEYETCWQAMRDFTDTRTAATDDELWLVEHPPVYTQGQAGKPEHLLLPATDIPVVQTDRGGQITYHGPGQLVAYPLLNLKRRKLGVRDLVTLIENSVVRLLGDYGIIGEPRPDAPGVYVDGKKISSLGLRVRKGCSYHGVAINVNMDLQPFANINPCGYAGLAMVQLTDYTAEPPSVAEVADRYSARLLELLK</sequence>
<evidence type="ECO:0000256" key="2">
    <source>
        <dbReference type="ARBA" id="ARBA00022490"/>
    </source>
</evidence>
<dbReference type="SUPFAM" id="SSF55681">
    <property type="entry name" value="Class II aaRS and biotin synthetases"/>
    <property type="match status" value="1"/>
</dbReference>
<dbReference type="Proteomes" id="UP000009080">
    <property type="component" value="Chromosome"/>
</dbReference>
<dbReference type="EMBL" id="CP001614">
    <property type="protein sequence ID" value="ACR11248.1"/>
    <property type="molecule type" value="Genomic_DNA"/>
</dbReference>
<dbReference type="InterPro" id="IPR004143">
    <property type="entry name" value="BPL_LPL_catalytic"/>
</dbReference>
<evidence type="ECO:0000256" key="3">
    <source>
        <dbReference type="ARBA" id="ARBA00022679"/>
    </source>
</evidence>
<comment type="function">
    <text evidence="5 6 7">Catalyzes the transfer of endogenously produced octanoic acid from octanoyl-acyl-carrier-protein onto the lipoyl domains of lipoate-dependent enzymes. Lipoyl-ACP can also act as a substrate although octanoyl-ACP is likely to be the physiological substrate.</text>
</comment>
<gene>
    <name evidence="6 12" type="primary">lipB</name>
    <name evidence="12" type="ordered locus">TERTU_0610</name>
</gene>
<comment type="pathway">
    <text evidence="1 6 7">Protein modification; protein lipoylation via endogenous pathway; protein N(6)-(lipoyl)lysine from octanoyl-[acyl-carrier-protein]: step 1/2.</text>
</comment>
<comment type="catalytic activity">
    <reaction evidence="6 7">
        <text>octanoyl-[ACP] + L-lysyl-[protein] = N(6)-octanoyl-L-lysyl-[protein] + holo-[ACP] + H(+)</text>
        <dbReference type="Rhea" id="RHEA:17665"/>
        <dbReference type="Rhea" id="RHEA-COMP:9636"/>
        <dbReference type="Rhea" id="RHEA-COMP:9685"/>
        <dbReference type="Rhea" id="RHEA-COMP:9752"/>
        <dbReference type="Rhea" id="RHEA-COMP:9928"/>
        <dbReference type="ChEBI" id="CHEBI:15378"/>
        <dbReference type="ChEBI" id="CHEBI:29969"/>
        <dbReference type="ChEBI" id="CHEBI:64479"/>
        <dbReference type="ChEBI" id="CHEBI:78463"/>
        <dbReference type="ChEBI" id="CHEBI:78809"/>
        <dbReference type="EC" id="2.3.1.181"/>
    </reaction>
</comment>
<reference evidence="12 13" key="1">
    <citation type="journal article" date="2009" name="PLoS ONE">
        <title>The complete genome of Teredinibacter turnerae T7901: an intracellular endosymbiont of marine wood-boring bivalves (shipworms).</title>
        <authorList>
            <person name="Yang J.C."/>
            <person name="Madupu R."/>
            <person name="Durkin A.S."/>
            <person name="Ekborg N.A."/>
            <person name="Pedamallu C.S."/>
            <person name="Hostetler J.B."/>
            <person name="Radune D."/>
            <person name="Toms B.S."/>
            <person name="Henrissat B."/>
            <person name="Coutinho P.M."/>
            <person name="Schwarz S."/>
            <person name="Field L."/>
            <person name="Trindade-Silva A.E."/>
            <person name="Soares C.A.G."/>
            <person name="Elshahawi S."/>
            <person name="Hanora A."/>
            <person name="Schmidt E.W."/>
            <person name="Haygood M.G."/>
            <person name="Posfai J."/>
            <person name="Benner J."/>
            <person name="Madinger C."/>
            <person name="Nove J."/>
            <person name="Anton B."/>
            <person name="Chaudhary K."/>
            <person name="Foster J."/>
            <person name="Holman A."/>
            <person name="Kumar S."/>
            <person name="Lessard P.A."/>
            <person name="Luyten Y.A."/>
            <person name="Slatko B."/>
            <person name="Wood N."/>
            <person name="Wu B."/>
            <person name="Teplitski M."/>
            <person name="Mougous J.D."/>
            <person name="Ward N."/>
            <person name="Eisen J.A."/>
            <person name="Badger J.H."/>
            <person name="Distel D.L."/>
        </authorList>
    </citation>
    <scope>NUCLEOTIDE SEQUENCE [LARGE SCALE GENOMIC DNA]</scope>
    <source>
        <strain evidence="13">ATCC 39867 / T7901</strain>
    </source>
</reference>
<evidence type="ECO:0000256" key="9">
    <source>
        <dbReference type="PIRSR" id="PIRSR016262-2"/>
    </source>
</evidence>
<feature type="binding site" evidence="6 9">
    <location>
        <begin position="137"/>
        <end position="139"/>
    </location>
    <ligand>
        <name>substrate</name>
    </ligand>
</feature>
<dbReference type="PROSITE" id="PS01313">
    <property type="entry name" value="LIPB"/>
    <property type="match status" value="1"/>
</dbReference>
<proteinExistence type="inferred from homology"/>
<evidence type="ECO:0000256" key="8">
    <source>
        <dbReference type="PIRSR" id="PIRSR016262-1"/>
    </source>
</evidence>
<comment type="subcellular location">
    <subcellularLocation>
        <location evidence="6">Cytoplasm</location>
    </subcellularLocation>
</comment>
<keyword evidence="3 6" id="KW-0808">Transferase</keyword>
<dbReference type="GO" id="GO:0016874">
    <property type="term" value="F:ligase activity"/>
    <property type="evidence" value="ECO:0007669"/>
    <property type="project" value="UniProtKB-KW"/>
</dbReference>
<keyword evidence="2 6" id="KW-0963">Cytoplasm</keyword>
<dbReference type="InterPro" id="IPR045864">
    <property type="entry name" value="aa-tRNA-synth_II/BPL/LPL"/>
</dbReference>
<dbReference type="Pfam" id="PF21948">
    <property type="entry name" value="LplA-B_cat"/>
    <property type="match status" value="1"/>
</dbReference>
<dbReference type="eggNOG" id="COG0321">
    <property type="taxonomic scope" value="Bacteria"/>
</dbReference>
<dbReference type="CDD" id="cd16444">
    <property type="entry name" value="LipB"/>
    <property type="match status" value="1"/>
</dbReference>
<dbReference type="AlphaFoldDB" id="C5BNP0"/>
<dbReference type="InterPro" id="IPR020605">
    <property type="entry name" value="Octanoyltransferase_CS"/>
</dbReference>
<dbReference type="UniPathway" id="UPA00538">
    <property type="reaction ID" value="UER00592"/>
</dbReference>
<evidence type="ECO:0000256" key="5">
    <source>
        <dbReference type="ARBA" id="ARBA00024732"/>
    </source>
</evidence>
<evidence type="ECO:0000313" key="13">
    <source>
        <dbReference type="Proteomes" id="UP000009080"/>
    </source>
</evidence>
<accession>C5BNP0</accession>
<dbReference type="EC" id="2.3.1.181" evidence="6 7"/>
<dbReference type="PANTHER" id="PTHR10993:SF7">
    <property type="entry name" value="LIPOYLTRANSFERASE 2, MITOCHONDRIAL-RELATED"/>
    <property type="match status" value="1"/>
</dbReference>